<accession>A0A9D5CUH7</accession>
<dbReference type="SMART" id="SM00717">
    <property type="entry name" value="SANT"/>
    <property type="match status" value="1"/>
</dbReference>
<dbReference type="CDD" id="cd00167">
    <property type="entry name" value="SANT"/>
    <property type="match status" value="1"/>
</dbReference>
<name>A0A9D5CUH7_9LILI</name>
<proteinExistence type="predicted"/>
<evidence type="ECO:0000313" key="8">
    <source>
        <dbReference type="Proteomes" id="UP001085076"/>
    </source>
</evidence>
<organism evidence="7 8">
    <name type="scientific">Dioscorea zingiberensis</name>
    <dbReference type="NCBI Taxonomy" id="325984"/>
    <lineage>
        <taxon>Eukaryota</taxon>
        <taxon>Viridiplantae</taxon>
        <taxon>Streptophyta</taxon>
        <taxon>Embryophyta</taxon>
        <taxon>Tracheophyta</taxon>
        <taxon>Spermatophyta</taxon>
        <taxon>Magnoliopsida</taxon>
        <taxon>Liliopsida</taxon>
        <taxon>Dioscoreales</taxon>
        <taxon>Dioscoreaceae</taxon>
        <taxon>Dioscorea</taxon>
    </lineage>
</organism>
<dbReference type="SUPFAM" id="SSF46689">
    <property type="entry name" value="Homeodomain-like"/>
    <property type="match status" value="1"/>
</dbReference>
<dbReference type="GO" id="GO:0005634">
    <property type="term" value="C:nucleus"/>
    <property type="evidence" value="ECO:0007669"/>
    <property type="project" value="UniProtKB-SubCell"/>
</dbReference>
<evidence type="ECO:0000256" key="1">
    <source>
        <dbReference type="ARBA" id="ARBA00004123"/>
    </source>
</evidence>
<dbReference type="EMBL" id="JAGGNH010000003">
    <property type="protein sequence ID" value="KAJ0979299.1"/>
    <property type="molecule type" value="Genomic_DNA"/>
</dbReference>
<keyword evidence="8" id="KW-1185">Reference proteome</keyword>
<evidence type="ECO:0000256" key="4">
    <source>
        <dbReference type="ARBA" id="ARBA00023242"/>
    </source>
</evidence>
<feature type="domain" description="Myb-like" evidence="5">
    <location>
        <begin position="9"/>
        <end position="64"/>
    </location>
</feature>
<feature type="domain" description="HTH myb-type" evidence="6">
    <location>
        <begin position="9"/>
        <end position="68"/>
    </location>
</feature>
<keyword evidence="2" id="KW-0677">Repeat</keyword>
<dbReference type="Gene3D" id="1.10.10.60">
    <property type="entry name" value="Homeodomain-like"/>
    <property type="match status" value="1"/>
</dbReference>
<protein>
    <submittedName>
        <fullName evidence="7">Uncharacterized protein</fullName>
    </submittedName>
</protein>
<dbReference type="InterPro" id="IPR009057">
    <property type="entry name" value="Homeodomain-like_sf"/>
</dbReference>
<keyword evidence="4" id="KW-0539">Nucleus</keyword>
<evidence type="ECO:0000256" key="3">
    <source>
        <dbReference type="ARBA" id="ARBA00023125"/>
    </source>
</evidence>
<dbReference type="PROSITE" id="PS50090">
    <property type="entry name" value="MYB_LIKE"/>
    <property type="match status" value="1"/>
</dbReference>
<dbReference type="InterPro" id="IPR017930">
    <property type="entry name" value="Myb_dom"/>
</dbReference>
<evidence type="ECO:0000259" key="5">
    <source>
        <dbReference type="PROSITE" id="PS50090"/>
    </source>
</evidence>
<dbReference type="AlphaFoldDB" id="A0A9D5CUH7"/>
<evidence type="ECO:0000313" key="7">
    <source>
        <dbReference type="EMBL" id="KAJ0979299.1"/>
    </source>
</evidence>
<comment type="caution">
    <text evidence="7">The sequence shown here is derived from an EMBL/GenBank/DDBJ whole genome shotgun (WGS) entry which is preliminary data.</text>
</comment>
<dbReference type="PANTHER" id="PTHR47994">
    <property type="entry name" value="F14D16.11-RELATED"/>
    <property type="match status" value="1"/>
</dbReference>
<dbReference type="GO" id="GO:0003677">
    <property type="term" value="F:DNA binding"/>
    <property type="evidence" value="ECO:0007669"/>
    <property type="project" value="UniProtKB-KW"/>
</dbReference>
<evidence type="ECO:0000256" key="2">
    <source>
        <dbReference type="ARBA" id="ARBA00022737"/>
    </source>
</evidence>
<gene>
    <name evidence="7" type="ORF">J5N97_014773</name>
</gene>
<evidence type="ECO:0000259" key="6">
    <source>
        <dbReference type="PROSITE" id="PS51294"/>
    </source>
</evidence>
<dbReference type="InterPro" id="IPR015495">
    <property type="entry name" value="Myb_TF_plants"/>
</dbReference>
<reference evidence="7" key="1">
    <citation type="submission" date="2021-03" db="EMBL/GenBank/DDBJ databases">
        <authorList>
            <person name="Li Z."/>
            <person name="Yang C."/>
        </authorList>
    </citation>
    <scope>NUCLEOTIDE SEQUENCE</scope>
    <source>
        <strain evidence="7">Dzin_1.0</strain>
        <tissue evidence="7">Leaf</tissue>
    </source>
</reference>
<sequence length="261" mass="28639">MGRPPCCDRSTVKRGLWTAEEDAKLLAYTSTHGTGNWTSVPKKAANQLPGRTDNDVKNYWNTKLSKKLVQRGIDPVTHKPISQLLQSIGGLPGANAVTGNTTGARYHASHEAKVSSLNRDLKNYFHSRPSSTATDLKPIWDFLPLNQYASSMSFAITEASSSSSNAAMTDQLPPPPSDLSWSDFLSKDVFLQNDIKEESLGATSSNQNVHGGEILGEMEEMSETIGESSNTSIGFIDALLDLDREMRLEFPEFLDDSFSFM</sequence>
<reference evidence="7" key="2">
    <citation type="journal article" date="2022" name="Hortic Res">
        <title>The genome of Dioscorea zingiberensis sheds light on the biosynthesis, origin and evolution of the medicinally important diosgenin saponins.</title>
        <authorList>
            <person name="Li Y."/>
            <person name="Tan C."/>
            <person name="Li Z."/>
            <person name="Guo J."/>
            <person name="Li S."/>
            <person name="Chen X."/>
            <person name="Wang C."/>
            <person name="Dai X."/>
            <person name="Yang H."/>
            <person name="Song W."/>
            <person name="Hou L."/>
            <person name="Xu J."/>
            <person name="Tong Z."/>
            <person name="Xu A."/>
            <person name="Yuan X."/>
            <person name="Wang W."/>
            <person name="Yang Q."/>
            <person name="Chen L."/>
            <person name="Sun Z."/>
            <person name="Wang K."/>
            <person name="Pan B."/>
            <person name="Chen J."/>
            <person name="Bao Y."/>
            <person name="Liu F."/>
            <person name="Qi X."/>
            <person name="Gang D.R."/>
            <person name="Wen J."/>
            <person name="Li J."/>
        </authorList>
    </citation>
    <scope>NUCLEOTIDE SEQUENCE</scope>
    <source>
        <strain evidence="7">Dzin_1.0</strain>
    </source>
</reference>
<dbReference type="OrthoDB" id="2143914at2759"/>
<dbReference type="Proteomes" id="UP001085076">
    <property type="component" value="Miscellaneous, Linkage group lg03"/>
</dbReference>
<dbReference type="Pfam" id="PF00249">
    <property type="entry name" value="Myb_DNA-binding"/>
    <property type="match status" value="1"/>
</dbReference>
<keyword evidence="3" id="KW-0238">DNA-binding</keyword>
<dbReference type="PANTHER" id="PTHR47994:SF5">
    <property type="entry name" value="F14D16.11-RELATED"/>
    <property type="match status" value="1"/>
</dbReference>
<dbReference type="InterPro" id="IPR001005">
    <property type="entry name" value="SANT/Myb"/>
</dbReference>
<dbReference type="PROSITE" id="PS51294">
    <property type="entry name" value="HTH_MYB"/>
    <property type="match status" value="1"/>
</dbReference>
<comment type="subcellular location">
    <subcellularLocation>
        <location evidence="1">Nucleus</location>
    </subcellularLocation>
</comment>